<dbReference type="EMBL" id="VORO01000025">
    <property type="protein sequence ID" value="TXD87390.1"/>
    <property type="molecule type" value="Genomic_DNA"/>
</dbReference>
<proteinExistence type="predicted"/>
<protein>
    <submittedName>
        <fullName evidence="1">Uncharacterized protein</fullName>
    </submittedName>
</protein>
<gene>
    <name evidence="1" type="ORF">ESY86_17115</name>
</gene>
<dbReference type="AlphaFoldDB" id="A0A5C6ZD12"/>
<keyword evidence="2" id="KW-1185">Reference proteome</keyword>
<sequence length="85" mass="9986">MRPYITVLKEGEHLREDLVKEIEFLDKEYPKIKIDFVKLDGEFSPEFIEELSKKWNIPVNFMFIGAPGVDCPYRIEELGGVRLII</sequence>
<comment type="caution">
    <text evidence="1">The sequence shown here is derived from an EMBL/GenBank/DDBJ whole genome shotgun (WGS) entry which is preliminary data.</text>
</comment>
<reference evidence="1 2" key="1">
    <citation type="submission" date="2019-08" db="EMBL/GenBank/DDBJ databases">
        <title>Genomes of Subsaximicrobium wynnwilliamsii strains.</title>
        <authorList>
            <person name="Bowman J.P."/>
        </authorList>
    </citation>
    <scope>NUCLEOTIDE SEQUENCE [LARGE SCALE GENOMIC DNA]</scope>
    <source>
        <strain evidence="1 2">2-80-2</strain>
    </source>
</reference>
<name>A0A5C6ZD12_9FLAO</name>
<dbReference type="Proteomes" id="UP000321578">
    <property type="component" value="Unassembled WGS sequence"/>
</dbReference>
<dbReference type="RefSeq" id="WP_147087949.1">
    <property type="nucleotide sequence ID" value="NZ_VORM01000007.1"/>
</dbReference>
<dbReference type="OrthoDB" id="860831at2"/>
<evidence type="ECO:0000313" key="2">
    <source>
        <dbReference type="Proteomes" id="UP000321578"/>
    </source>
</evidence>
<accession>A0A5C6ZD12</accession>
<evidence type="ECO:0000313" key="1">
    <source>
        <dbReference type="EMBL" id="TXD87390.1"/>
    </source>
</evidence>
<organism evidence="1 2">
    <name type="scientific">Subsaximicrobium wynnwilliamsii</name>
    <dbReference type="NCBI Taxonomy" id="291179"/>
    <lineage>
        <taxon>Bacteria</taxon>
        <taxon>Pseudomonadati</taxon>
        <taxon>Bacteroidota</taxon>
        <taxon>Flavobacteriia</taxon>
        <taxon>Flavobacteriales</taxon>
        <taxon>Flavobacteriaceae</taxon>
        <taxon>Subsaximicrobium</taxon>
    </lineage>
</organism>